<evidence type="ECO:0000256" key="6">
    <source>
        <dbReference type="PIRNR" id="PIRNR009376"/>
    </source>
</evidence>
<dbReference type="CDD" id="cd09138">
    <property type="entry name" value="PLDc_vPLD1_2_yPLD_like_1"/>
    <property type="match status" value="1"/>
</dbReference>
<keyword evidence="5" id="KW-0443">Lipid metabolism</keyword>
<comment type="catalytic activity">
    <reaction evidence="1 6">
        <text>a 1,2-diacyl-sn-glycero-3-phosphocholine + H2O = a 1,2-diacyl-sn-glycero-3-phosphate + choline + H(+)</text>
        <dbReference type="Rhea" id="RHEA:14445"/>
        <dbReference type="ChEBI" id="CHEBI:15354"/>
        <dbReference type="ChEBI" id="CHEBI:15377"/>
        <dbReference type="ChEBI" id="CHEBI:15378"/>
        <dbReference type="ChEBI" id="CHEBI:57643"/>
        <dbReference type="ChEBI" id="CHEBI:58608"/>
        <dbReference type="EC" id="3.1.4.4"/>
    </reaction>
</comment>
<keyword evidence="4 6" id="KW-0442">Lipid degradation</keyword>
<feature type="compositionally biased region" description="Polar residues" evidence="7">
    <location>
        <begin position="456"/>
        <end position="485"/>
    </location>
</feature>
<dbReference type="Proteomes" id="UP001651158">
    <property type="component" value="Unassembled WGS sequence"/>
</dbReference>
<evidence type="ECO:0000259" key="8">
    <source>
        <dbReference type="PROSITE" id="PS50035"/>
    </source>
</evidence>
<evidence type="ECO:0000256" key="7">
    <source>
        <dbReference type="SAM" id="MobiDB-lite"/>
    </source>
</evidence>
<dbReference type="PIRSF" id="PIRSF009376">
    <property type="entry name" value="Phospholipase_D_euk"/>
    <property type="match status" value="1"/>
</dbReference>
<dbReference type="Gene3D" id="3.30.870.10">
    <property type="entry name" value="Endonuclease Chain A"/>
    <property type="match status" value="2"/>
</dbReference>
<dbReference type="Pfam" id="PF00614">
    <property type="entry name" value="PLDc"/>
    <property type="match status" value="2"/>
</dbReference>
<feature type="domain" description="PLD phosphodiesterase" evidence="8">
    <location>
        <begin position="824"/>
        <end position="851"/>
    </location>
</feature>
<protein>
    <recommendedName>
        <fullName evidence="6">Phospholipase</fullName>
        <ecNumber evidence="6">3.1.4.4</ecNumber>
    </recommendedName>
</protein>
<accession>A0ABR4QI17</accession>
<gene>
    <name evidence="9" type="ORF">TcWFU_008777</name>
</gene>
<dbReference type="SMART" id="SM00155">
    <property type="entry name" value="PLDc"/>
    <property type="match status" value="2"/>
</dbReference>
<feature type="domain" description="PLD phosphodiesterase" evidence="8">
    <location>
        <begin position="369"/>
        <end position="396"/>
    </location>
</feature>
<proteinExistence type="inferred from homology"/>
<evidence type="ECO:0000256" key="5">
    <source>
        <dbReference type="ARBA" id="ARBA00023098"/>
    </source>
</evidence>
<comment type="similarity">
    <text evidence="6">Belongs to the phospholipase D family.</text>
</comment>
<dbReference type="EMBL" id="JAKROA010000003">
    <property type="protein sequence ID" value="KAL5109366.1"/>
    <property type="molecule type" value="Genomic_DNA"/>
</dbReference>
<evidence type="ECO:0000256" key="4">
    <source>
        <dbReference type="ARBA" id="ARBA00022963"/>
    </source>
</evidence>
<evidence type="ECO:0000256" key="3">
    <source>
        <dbReference type="ARBA" id="ARBA00022801"/>
    </source>
</evidence>
<sequence>MYVWNMSDSNWLVDFLSDFDVDIFQNAGFRNEGIANSDDKNLFSDRDLPFLGEGDVFTVGNTFHLDEPVELSVFEISPLTFCTRLGTSKFKEGKIQLLPKGRIPAAGSKSNKFWNKRWLILKDTYLVVLKPHKADKVEGVEDWSFEVEESEEGAEEKQSKKRGWKKGRNSSDLTHLWKYWRRWRLCKVILMDHYFRRKIVHVGNYELLQIRNMHSRITFNPSYDTVTSWDAMVNLVQSSSEARAYIVVNPFRSFAPVRADGQIIVGIDGASYMASVADAMEAARHEIFITDWWLSPEIHLKRPYTDDYWRLDVLLKRKAEQGVRICVLIYNEVRLVLSINSRHSKKALTSLHRSIHVIRHPSHIRDRTWNWSHHEKLVVVDQSVAFVGGIDLCFGRWDRPDHPILDAATHCSEFDVTDLACLLLSAAFLPLQLTLSASLEDKIKSLADPYRLLRTDISSPPQRSKPTPSLRQCKGPQSLSPSVLSTGDPFKLSGHKEVMKICDVHRRDCSTRSSACLDKKENPTQDWANASTKRDLLASQDGHFLFPGKDYVNWIFKDPGDMTRPDVAYIDRNEVPRMPRHDVGVGLSGQIVSDFARHFIQRWNAHRVRKVKREHKRAPTSCILPILLPTPPTNTRLAERLYELGGSCISGGEDARPVRMQALRSTGHWSLVSARGVRANAVTTSSSTSSHTEHSILAAYIEAILSAQHFIYIENQFFISWVNASDGVEKNRLVTNQIAQAIYERVIKAYREKKPFRVYILIPGDRKSGSNIHAILRFTRISLFMGLNALISRLRMRIPDVESYISVCGLRNYDCWPNGQFTTEPVYIHGKLMIVDDRKLIIGSANINDRSMLGHRDSELAVVVEEEVGEGKGGVVADMRRRLMAEHLGVLSDHAKFSWDPNLLHQPISDAFFHGVWRKTALDNMNIFEEVFNCVPSNSAREYPKRPTQLQSKRPRGAKAAEVTCASTLRTIWLTRTLPFLY</sequence>
<feature type="region of interest" description="Disordered" evidence="7">
    <location>
        <begin position="456"/>
        <end position="488"/>
    </location>
</feature>
<dbReference type="CDD" id="cd09141">
    <property type="entry name" value="PLDc_vPLD1_2_yPLD_like_2"/>
    <property type="match status" value="1"/>
</dbReference>
<dbReference type="PANTHER" id="PTHR18896:SF76">
    <property type="entry name" value="PHOSPHOLIPASE"/>
    <property type="match status" value="1"/>
</dbReference>
<evidence type="ECO:0000256" key="1">
    <source>
        <dbReference type="ARBA" id="ARBA00000798"/>
    </source>
</evidence>
<dbReference type="PANTHER" id="PTHR18896">
    <property type="entry name" value="PHOSPHOLIPASE D"/>
    <property type="match status" value="1"/>
</dbReference>
<keyword evidence="2" id="KW-0677">Repeat</keyword>
<name>A0ABR4QI17_9CEST</name>
<keyword evidence="10" id="KW-1185">Reference proteome</keyword>
<dbReference type="InterPro" id="IPR001736">
    <property type="entry name" value="PLipase_D/transphosphatidylase"/>
</dbReference>
<dbReference type="SUPFAM" id="SSF56024">
    <property type="entry name" value="Phospholipase D/nuclease"/>
    <property type="match status" value="2"/>
</dbReference>
<evidence type="ECO:0000256" key="2">
    <source>
        <dbReference type="ARBA" id="ARBA00022737"/>
    </source>
</evidence>
<evidence type="ECO:0000313" key="10">
    <source>
        <dbReference type="Proteomes" id="UP001651158"/>
    </source>
</evidence>
<organism evidence="9 10">
    <name type="scientific">Taenia crassiceps</name>
    <dbReference type="NCBI Taxonomy" id="6207"/>
    <lineage>
        <taxon>Eukaryota</taxon>
        <taxon>Metazoa</taxon>
        <taxon>Spiralia</taxon>
        <taxon>Lophotrochozoa</taxon>
        <taxon>Platyhelminthes</taxon>
        <taxon>Cestoda</taxon>
        <taxon>Eucestoda</taxon>
        <taxon>Cyclophyllidea</taxon>
        <taxon>Taeniidae</taxon>
        <taxon>Taenia</taxon>
    </lineage>
</organism>
<dbReference type="InterPro" id="IPR015679">
    <property type="entry name" value="PLipase_D_fam"/>
</dbReference>
<reference evidence="9 10" key="1">
    <citation type="journal article" date="2022" name="Front. Cell. Infect. Microbiol.">
        <title>The Genomes of Two Strains of Taenia crassiceps the Animal Model for the Study of Human Cysticercosis.</title>
        <authorList>
            <person name="Bobes R.J."/>
            <person name="Estrada K."/>
            <person name="Rios-Valencia D.G."/>
            <person name="Calderon-Gallegos A."/>
            <person name="de la Torre P."/>
            <person name="Carrero J.C."/>
            <person name="Sanchez-Flores A."/>
            <person name="Laclette J.P."/>
        </authorList>
    </citation>
    <scope>NUCLEOTIDE SEQUENCE [LARGE SCALE GENOMIC DNA]</scope>
    <source>
        <strain evidence="9">WFUcys</strain>
    </source>
</reference>
<keyword evidence="3 6" id="KW-0378">Hydrolase</keyword>
<dbReference type="EC" id="3.1.4.4" evidence="6"/>
<comment type="caution">
    <text evidence="9">The sequence shown here is derived from an EMBL/GenBank/DDBJ whole genome shotgun (WGS) entry which is preliminary data.</text>
</comment>
<evidence type="ECO:0000313" key="9">
    <source>
        <dbReference type="EMBL" id="KAL5109366.1"/>
    </source>
</evidence>
<dbReference type="InterPro" id="IPR016555">
    <property type="entry name" value="PLipase_D_euk"/>
</dbReference>
<dbReference type="PROSITE" id="PS50035">
    <property type="entry name" value="PLD"/>
    <property type="match status" value="2"/>
</dbReference>